<dbReference type="InterPro" id="IPR009071">
    <property type="entry name" value="HMG_box_dom"/>
</dbReference>
<feature type="DNA-binding region" description="HMG box" evidence="3">
    <location>
        <begin position="48"/>
        <end position="116"/>
    </location>
</feature>
<dbReference type="GO" id="GO:0000978">
    <property type="term" value="F:RNA polymerase II cis-regulatory region sequence-specific DNA binding"/>
    <property type="evidence" value="ECO:0007669"/>
    <property type="project" value="TreeGrafter"/>
</dbReference>
<feature type="region of interest" description="Disordered" evidence="4">
    <location>
        <begin position="1"/>
        <end position="76"/>
    </location>
</feature>
<feature type="region of interest" description="Disordered" evidence="4">
    <location>
        <begin position="107"/>
        <end position="510"/>
    </location>
</feature>
<dbReference type="GO" id="GO:0001228">
    <property type="term" value="F:DNA-binding transcription activator activity, RNA polymerase II-specific"/>
    <property type="evidence" value="ECO:0007669"/>
    <property type="project" value="TreeGrafter"/>
</dbReference>
<reference evidence="6 7" key="1">
    <citation type="submission" date="2014-04" db="EMBL/GenBank/DDBJ databases">
        <title>Evolutionary Origins and Diversification of the Mycorrhizal Mutualists.</title>
        <authorList>
            <consortium name="DOE Joint Genome Institute"/>
            <consortium name="Mycorrhizal Genomics Consortium"/>
            <person name="Kohler A."/>
            <person name="Kuo A."/>
            <person name="Nagy L.G."/>
            <person name="Floudas D."/>
            <person name="Copeland A."/>
            <person name="Barry K.W."/>
            <person name="Cichocki N."/>
            <person name="Veneault-Fourrey C."/>
            <person name="LaButti K."/>
            <person name="Lindquist E.A."/>
            <person name="Lipzen A."/>
            <person name="Lundell T."/>
            <person name="Morin E."/>
            <person name="Murat C."/>
            <person name="Riley R."/>
            <person name="Ohm R."/>
            <person name="Sun H."/>
            <person name="Tunlid A."/>
            <person name="Henrissat B."/>
            <person name="Grigoriev I.V."/>
            <person name="Hibbett D.S."/>
            <person name="Martin F."/>
        </authorList>
    </citation>
    <scope>NUCLEOTIDE SEQUENCE [LARGE SCALE GENOMIC DNA]</scope>
    <source>
        <strain evidence="6 7">FD-317 M1</strain>
    </source>
</reference>
<dbReference type="HOGENOM" id="CLU_534239_0_0_1"/>
<keyword evidence="7" id="KW-1185">Reference proteome</keyword>
<evidence type="ECO:0000256" key="4">
    <source>
        <dbReference type="SAM" id="MobiDB-lite"/>
    </source>
</evidence>
<evidence type="ECO:0000313" key="6">
    <source>
        <dbReference type="EMBL" id="KIK56512.1"/>
    </source>
</evidence>
<evidence type="ECO:0000256" key="1">
    <source>
        <dbReference type="ARBA" id="ARBA00023125"/>
    </source>
</evidence>
<feature type="compositionally biased region" description="Gly residues" evidence="4">
    <location>
        <begin position="391"/>
        <end position="401"/>
    </location>
</feature>
<feature type="compositionally biased region" description="Polar residues" evidence="4">
    <location>
        <begin position="18"/>
        <end position="44"/>
    </location>
</feature>
<feature type="compositionally biased region" description="Polar residues" evidence="4">
    <location>
        <begin position="297"/>
        <end position="312"/>
    </location>
</feature>
<evidence type="ECO:0000256" key="2">
    <source>
        <dbReference type="ARBA" id="ARBA00023163"/>
    </source>
</evidence>
<dbReference type="Pfam" id="PF00505">
    <property type="entry name" value="HMG_box"/>
    <property type="match status" value="1"/>
</dbReference>
<dbReference type="AlphaFoldDB" id="A0A0D0CES5"/>
<dbReference type="OrthoDB" id="1919336at2759"/>
<gene>
    <name evidence="6" type="ORF">GYMLUDRAFT_76072</name>
</gene>
<dbReference type="PANTHER" id="PTHR10270:SF161">
    <property type="entry name" value="SEX-DETERMINING REGION Y PROTEIN"/>
    <property type="match status" value="1"/>
</dbReference>
<dbReference type="PANTHER" id="PTHR10270">
    <property type="entry name" value="SOX TRANSCRIPTION FACTOR"/>
    <property type="match status" value="1"/>
</dbReference>
<proteinExistence type="predicted"/>
<feature type="compositionally biased region" description="Polar residues" evidence="4">
    <location>
        <begin position="65"/>
        <end position="74"/>
    </location>
</feature>
<accession>A0A0D0CES5</accession>
<dbReference type="SUPFAM" id="SSF47095">
    <property type="entry name" value="HMG-box"/>
    <property type="match status" value="1"/>
</dbReference>
<keyword evidence="3" id="KW-0539">Nucleus</keyword>
<dbReference type="InterPro" id="IPR050140">
    <property type="entry name" value="SRY-related_HMG-box_TF-like"/>
</dbReference>
<evidence type="ECO:0000256" key="3">
    <source>
        <dbReference type="PROSITE-ProRule" id="PRU00267"/>
    </source>
</evidence>
<dbReference type="Gene3D" id="1.10.30.10">
    <property type="entry name" value="High mobility group box domain"/>
    <property type="match status" value="1"/>
</dbReference>
<feature type="compositionally biased region" description="Low complexity" evidence="4">
    <location>
        <begin position="313"/>
        <end position="327"/>
    </location>
</feature>
<feature type="compositionally biased region" description="Pro residues" evidence="4">
    <location>
        <begin position="202"/>
        <end position="218"/>
    </location>
</feature>
<protein>
    <recommendedName>
        <fullName evidence="5">HMG box domain-containing protein</fullName>
    </recommendedName>
</protein>
<dbReference type="InterPro" id="IPR036910">
    <property type="entry name" value="HMG_box_dom_sf"/>
</dbReference>
<dbReference type="EMBL" id="KN834797">
    <property type="protein sequence ID" value="KIK56512.1"/>
    <property type="molecule type" value="Genomic_DNA"/>
</dbReference>
<feature type="compositionally biased region" description="Low complexity" evidence="4">
    <location>
        <begin position="283"/>
        <end position="296"/>
    </location>
</feature>
<feature type="compositionally biased region" description="Low complexity" evidence="4">
    <location>
        <begin position="340"/>
        <end position="390"/>
    </location>
</feature>
<dbReference type="Proteomes" id="UP000053593">
    <property type="component" value="Unassembled WGS sequence"/>
</dbReference>
<dbReference type="PROSITE" id="PS50118">
    <property type="entry name" value="HMG_BOX_2"/>
    <property type="match status" value="1"/>
</dbReference>
<dbReference type="GO" id="GO:0030154">
    <property type="term" value="P:cell differentiation"/>
    <property type="evidence" value="ECO:0007669"/>
    <property type="project" value="TreeGrafter"/>
</dbReference>
<feature type="compositionally biased region" description="Basic and acidic residues" evidence="4">
    <location>
        <begin position="262"/>
        <end position="275"/>
    </location>
</feature>
<name>A0A0D0CES5_9AGAR</name>
<keyword evidence="1 3" id="KW-0238">DNA-binding</keyword>
<dbReference type="GO" id="GO:0005634">
    <property type="term" value="C:nucleus"/>
    <property type="evidence" value="ECO:0007669"/>
    <property type="project" value="UniProtKB-UniRule"/>
</dbReference>
<evidence type="ECO:0000313" key="7">
    <source>
        <dbReference type="Proteomes" id="UP000053593"/>
    </source>
</evidence>
<feature type="compositionally biased region" description="Polar residues" evidence="4">
    <location>
        <begin position="221"/>
        <end position="238"/>
    </location>
</feature>
<dbReference type="SMART" id="SM00398">
    <property type="entry name" value="HMG"/>
    <property type="match status" value="1"/>
</dbReference>
<feature type="domain" description="HMG box" evidence="5">
    <location>
        <begin position="48"/>
        <end position="116"/>
    </location>
</feature>
<feature type="compositionally biased region" description="Basic residues" evidence="4">
    <location>
        <begin position="118"/>
        <end position="129"/>
    </location>
</feature>
<sequence>MTSQYSPVDAPNGDQQERTSQSPSDDASNDGDSNQTLTSQTLNADGTPKRPMNAFMIFARRRRPQVSSENQSMRTGEISKILSKEWNSMPPSEKQFYLDRAKELKETFNNKYPDYVYRRRPNNSRRKRKDNNGVHSVDGSGPSPTDPHSHPHLPDPGMPRQPYDDHIHPHHRSSGGLPGYGAPDPYARESSSRQHPYLPSDRGPPPPMNHNGPLPSPRLPGQSNSIPALHSYLSSQNIPSGGHMYPGPGGPGGGSSSSHSHSSWDHPRLDTKLDGHPGGGHGRSSSAGSGSMWPGSERSSSRGYPGQSGSPTGSVGPGAPNGSAPNGHGHGHGHGHHAGSGDNFPFPSLNSPSFFPTPSQMFNSSSNSPTSSTGGPGNGPSSASSTSTSAGGPGGGGGGVSAFGAASNQLPPPPGGLSTTGNTSNARSSSGGYDVHRSYAPSPPPPSLNGAAFAQSASRHGLGGGSGMPRSLPPVQSIPGYNQPGLGNGHGGPPGPSPVGEIGDLWSRGS</sequence>
<feature type="compositionally biased region" description="Low complexity" evidence="4">
    <location>
        <begin position="416"/>
        <end position="425"/>
    </location>
</feature>
<evidence type="ECO:0000259" key="5">
    <source>
        <dbReference type="PROSITE" id="PS50118"/>
    </source>
</evidence>
<organism evidence="6 7">
    <name type="scientific">Collybiopsis luxurians FD-317 M1</name>
    <dbReference type="NCBI Taxonomy" id="944289"/>
    <lineage>
        <taxon>Eukaryota</taxon>
        <taxon>Fungi</taxon>
        <taxon>Dikarya</taxon>
        <taxon>Basidiomycota</taxon>
        <taxon>Agaricomycotina</taxon>
        <taxon>Agaricomycetes</taxon>
        <taxon>Agaricomycetidae</taxon>
        <taxon>Agaricales</taxon>
        <taxon>Marasmiineae</taxon>
        <taxon>Omphalotaceae</taxon>
        <taxon>Collybiopsis</taxon>
        <taxon>Collybiopsis luxurians</taxon>
    </lineage>
</organism>
<keyword evidence="2" id="KW-0804">Transcription</keyword>